<feature type="compositionally biased region" description="Low complexity" evidence="1">
    <location>
        <begin position="1"/>
        <end position="19"/>
    </location>
</feature>
<evidence type="ECO:0000313" key="3">
    <source>
        <dbReference type="Proteomes" id="UP000676325"/>
    </source>
</evidence>
<keyword evidence="3" id="KW-1185">Reference proteome</keyword>
<protein>
    <submittedName>
        <fullName evidence="2">Uncharacterized protein</fullName>
    </submittedName>
</protein>
<accession>A0A941EAA5</accession>
<proteinExistence type="predicted"/>
<dbReference type="RefSeq" id="WP_212518627.1">
    <property type="nucleotide sequence ID" value="NZ_JAGSOH010000035.1"/>
</dbReference>
<sequence>MSNSAPSAYAPRRAASRGPAPEPRVVVAGRPDRGNELRHIPACGPQLEKHILEPEEFGALALPVGDDGVVIGTDQGSRPAVLGMFKPKAVDIALIGGAYLAQLLALRATATGARVVVETARPQLWAPLAQNAGGGQQVIAVVPVRRVGNLGATAASPVLLLRDAGARPPRSSAPKTPWMTTLTLVPFLDPAYAGHLITSDYVAIQQVSPQEAELGARLFRLSPQDVAALPSLLPELALWTARHGRQYVFSAPTRDETGLLGAPRRMD</sequence>
<reference evidence="2" key="1">
    <citation type="submission" date="2021-04" db="EMBL/GenBank/DDBJ databases">
        <title>Genome based classification of Actinospica acidithermotolerans sp. nov., an actinobacterium isolated from an Indonesian hot spring.</title>
        <authorList>
            <person name="Kusuma A.B."/>
            <person name="Putra K.E."/>
            <person name="Nafisah S."/>
            <person name="Loh J."/>
            <person name="Nouioui I."/>
            <person name="Goodfellow M."/>
        </authorList>
    </citation>
    <scope>NUCLEOTIDE SEQUENCE</scope>
    <source>
        <strain evidence="2">MGRD01-02</strain>
    </source>
</reference>
<name>A0A941EAA5_9ACTN</name>
<organism evidence="2 3">
    <name type="scientific">Actinospica acidithermotolerans</name>
    <dbReference type="NCBI Taxonomy" id="2828514"/>
    <lineage>
        <taxon>Bacteria</taxon>
        <taxon>Bacillati</taxon>
        <taxon>Actinomycetota</taxon>
        <taxon>Actinomycetes</taxon>
        <taxon>Catenulisporales</taxon>
        <taxon>Actinospicaceae</taxon>
        <taxon>Actinospica</taxon>
    </lineage>
</organism>
<evidence type="ECO:0000256" key="1">
    <source>
        <dbReference type="SAM" id="MobiDB-lite"/>
    </source>
</evidence>
<evidence type="ECO:0000313" key="2">
    <source>
        <dbReference type="EMBL" id="MBR7827492.1"/>
    </source>
</evidence>
<feature type="region of interest" description="Disordered" evidence="1">
    <location>
        <begin position="1"/>
        <end position="36"/>
    </location>
</feature>
<dbReference type="AlphaFoldDB" id="A0A941EAA5"/>
<comment type="caution">
    <text evidence="2">The sequence shown here is derived from an EMBL/GenBank/DDBJ whole genome shotgun (WGS) entry which is preliminary data.</text>
</comment>
<dbReference type="Proteomes" id="UP000676325">
    <property type="component" value="Unassembled WGS sequence"/>
</dbReference>
<gene>
    <name evidence="2" type="ORF">KDK95_14330</name>
</gene>
<dbReference type="EMBL" id="JAGSOH010000035">
    <property type="protein sequence ID" value="MBR7827492.1"/>
    <property type="molecule type" value="Genomic_DNA"/>
</dbReference>